<dbReference type="Gene3D" id="6.10.250.690">
    <property type="match status" value="1"/>
</dbReference>
<evidence type="ECO:0000256" key="7">
    <source>
        <dbReference type="PROSITE-ProRule" id="PRU01091"/>
    </source>
</evidence>
<proteinExistence type="predicted"/>
<feature type="domain" description="OmpR/PhoB-type" evidence="9">
    <location>
        <begin position="130"/>
        <end position="230"/>
    </location>
</feature>
<feature type="modified residue" description="4-aspartylphosphate" evidence="6">
    <location>
        <position position="53"/>
    </location>
</feature>
<dbReference type="Gene3D" id="3.40.50.2300">
    <property type="match status" value="1"/>
</dbReference>
<dbReference type="SUPFAM" id="SSF46894">
    <property type="entry name" value="C-terminal effector domain of the bipartite response regulators"/>
    <property type="match status" value="1"/>
</dbReference>
<dbReference type="GO" id="GO:0006355">
    <property type="term" value="P:regulation of DNA-templated transcription"/>
    <property type="evidence" value="ECO:0007669"/>
    <property type="project" value="InterPro"/>
</dbReference>
<evidence type="ECO:0000256" key="6">
    <source>
        <dbReference type="PROSITE-ProRule" id="PRU00169"/>
    </source>
</evidence>
<reference evidence="10 11" key="1">
    <citation type="submission" date="2017-11" db="EMBL/GenBank/DDBJ databases">
        <title>Evolution of Phototrophy in the Chloroflexi Phylum Driven by Horizontal Gene Transfer.</title>
        <authorList>
            <person name="Ward L.M."/>
            <person name="Hemp J."/>
            <person name="Shih P.M."/>
            <person name="Mcglynn S.E."/>
            <person name="Fischer W."/>
        </authorList>
    </citation>
    <scope>NUCLEOTIDE SEQUENCE [LARGE SCALE GENOMIC DNA]</scope>
    <source>
        <strain evidence="10">CP2_2F</strain>
    </source>
</reference>
<dbReference type="PROSITE" id="PS51755">
    <property type="entry name" value="OMPR_PHOB"/>
    <property type="match status" value="1"/>
</dbReference>
<dbReference type="GO" id="GO:0005829">
    <property type="term" value="C:cytosol"/>
    <property type="evidence" value="ECO:0007669"/>
    <property type="project" value="TreeGrafter"/>
</dbReference>
<organism evidence="10 11">
    <name type="scientific">Candidatus Thermofonsia Clade 1 bacterium</name>
    <dbReference type="NCBI Taxonomy" id="2364210"/>
    <lineage>
        <taxon>Bacteria</taxon>
        <taxon>Bacillati</taxon>
        <taxon>Chloroflexota</taxon>
        <taxon>Candidatus Thermofontia</taxon>
        <taxon>Candidatus Thermofonsia Clade 1</taxon>
    </lineage>
</organism>
<dbReference type="SMART" id="SM00448">
    <property type="entry name" value="REC"/>
    <property type="match status" value="1"/>
</dbReference>
<dbReference type="GO" id="GO:0032993">
    <property type="term" value="C:protein-DNA complex"/>
    <property type="evidence" value="ECO:0007669"/>
    <property type="project" value="TreeGrafter"/>
</dbReference>
<evidence type="ECO:0000256" key="3">
    <source>
        <dbReference type="ARBA" id="ARBA00023015"/>
    </source>
</evidence>
<dbReference type="SMART" id="SM00862">
    <property type="entry name" value="Trans_reg_C"/>
    <property type="match status" value="1"/>
</dbReference>
<dbReference type="InterPro" id="IPR016032">
    <property type="entry name" value="Sig_transdc_resp-reg_C-effctor"/>
</dbReference>
<dbReference type="PANTHER" id="PTHR48111:SF1">
    <property type="entry name" value="TWO-COMPONENT RESPONSE REGULATOR ORR33"/>
    <property type="match status" value="1"/>
</dbReference>
<evidence type="ECO:0000313" key="11">
    <source>
        <dbReference type="Proteomes" id="UP000228921"/>
    </source>
</evidence>
<protein>
    <submittedName>
        <fullName evidence="10">DNA-binding response regulator</fullName>
    </submittedName>
</protein>
<sequence length="232" mass="25984">MAHYILAVDDEPDVLGTLTRALQREGYQVGQAQSAHEALQKIQARRPDLLILDITMPDMDGLTLCKQLRADPNYVDLLILFLTAHMRTDDIIAGLDAGGDDYVTKPFELTELNARVRALLRRAQRAEAERAVIEVGGVQLDSSTYQVHFNGKIVQLTSTEHRLLRYLMEHPNKAFSPAHLLEAVWDYPPNTGDADLVRAHIRNLRAKLGNEADVSRFIRTIHGVGYMVAPLP</sequence>
<dbReference type="SUPFAM" id="SSF52172">
    <property type="entry name" value="CheY-like"/>
    <property type="match status" value="1"/>
</dbReference>
<keyword evidence="1 6" id="KW-0597">Phosphoprotein</keyword>
<keyword evidence="2" id="KW-0902">Two-component regulatory system</keyword>
<dbReference type="InterPro" id="IPR036388">
    <property type="entry name" value="WH-like_DNA-bd_sf"/>
</dbReference>
<keyword evidence="3" id="KW-0805">Transcription regulation</keyword>
<evidence type="ECO:0000259" key="8">
    <source>
        <dbReference type="PROSITE" id="PS50110"/>
    </source>
</evidence>
<dbReference type="GO" id="GO:0000156">
    <property type="term" value="F:phosphorelay response regulator activity"/>
    <property type="evidence" value="ECO:0007669"/>
    <property type="project" value="TreeGrafter"/>
</dbReference>
<dbReference type="Gene3D" id="1.10.10.10">
    <property type="entry name" value="Winged helix-like DNA-binding domain superfamily/Winged helix DNA-binding domain"/>
    <property type="match status" value="1"/>
</dbReference>
<dbReference type="GO" id="GO:0000976">
    <property type="term" value="F:transcription cis-regulatory region binding"/>
    <property type="evidence" value="ECO:0007669"/>
    <property type="project" value="TreeGrafter"/>
</dbReference>
<keyword evidence="5" id="KW-0804">Transcription</keyword>
<dbReference type="Proteomes" id="UP000228921">
    <property type="component" value="Unassembled WGS sequence"/>
</dbReference>
<feature type="DNA-binding region" description="OmpR/PhoB-type" evidence="7">
    <location>
        <begin position="130"/>
        <end position="230"/>
    </location>
</feature>
<gene>
    <name evidence="10" type="ORF">CUN51_07520</name>
</gene>
<name>A0A2M8NYX1_9CHLR</name>
<dbReference type="PROSITE" id="PS50110">
    <property type="entry name" value="RESPONSE_REGULATORY"/>
    <property type="match status" value="1"/>
</dbReference>
<dbReference type="InterPro" id="IPR001789">
    <property type="entry name" value="Sig_transdc_resp-reg_receiver"/>
</dbReference>
<evidence type="ECO:0000256" key="5">
    <source>
        <dbReference type="ARBA" id="ARBA00023163"/>
    </source>
</evidence>
<evidence type="ECO:0000256" key="1">
    <source>
        <dbReference type="ARBA" id="ARBA00022553"/>
    </source>
</evidence>
<evidence type="ECO:0000313" key="10">
    <source>
        <dbReference type="EMBL" id="PJF30493.1"/>
    </source>
</evidence>
<comment type="caution">
    <text evidence="10">The sequence shown here is derived from an EMBL/GenBank/DDBJ whole genome shotgun (WGS) entry which is preliminary data.</text>
</comment>
<dbReference type="InterPro" id="IPR039420">
    <property type="entry name" value="WalR-like"/>
</dbReference>
<dbReference type="InterPro" id="IPR011006">
    <property type="entry name" value="CheY-like_superfamily"/>
</dbReference>
<dbReference type="Pfam" id="PF00072">
    <property type="entry name" value="Response_reg"/>
    <property type="match status" value="1"/>
</dbReference>
<dbReference type="AlphaFoldDB" id="A0A2M8NYX1"/>
<evidence type="ECO:0000256" key="4">
    <source>
        <dbReference type="ARBA" id="ARBA00023125"/>
    </source>
</evidence>
<evidence type="ECO:0000259" key="9">
    <source>
        <dbReference type="PROSITE" id="PS51755"/>
    </source>
</evidence>
<feature type="domain" description="Response regulatory" evidence="8">
    <location>
        <begin position="4"/>
        <end position="120"/>
    </location>
</feature>
<dbReference type="Pfam" id="PF00486">
    <property type="entry name" value="Trans_reg_C"/>
    <property type="match status" value="1"/>
</dbReference>
<dbReference type="CDD" id="cd00383">
    <property type="entry name" value="trans_reg_C"/>
    <property type="match status" value="1"/>
</dbReference>
<dbReference type="EMBL" id="PGTK01000009">
    <property type="protein sequence ID" value="PJF30493.1"/>
    <property type="molecule type" value="Genomic_DNA"/>
</dbReference>
<dbReference type="PANTHER" id="PTHR48111">
    <property type="entry name" value="REGULATOR OF RPOS"/>
    <property type="match status" value="1"/>
</dbReference>
<evidence type="ECO:0000256" key="2">
    <source>
        <dbReference type="ARBA" id="ARBA00023012"/>
    </source>
</evidence>
<accession>A0A2M8NYX1</accession>
<dbReference type="InterPro" id="IPR001867">
    <property type="entry name" value="OmpR/PhoB-type_DNA-bd"/>
</dbReference>
<keyword evidence="4 7" id="KW-0238">DNA-binding</keyword>